<dbReference type="PRINTS" id="PR00032">
    <property type="entry name" value="HTHARAC"/>
</dbReference>
<reference evidence="7 8" key="1">
    <citation type="submission" date="2021-03" db="EMBL/GenBank/DDBJ databases">
        <title>Complete genome of Polaribacter_sp.G4M1.</title>
        <authorList>
            <person name="Jeong S.W."/>
            <person name="Bae J.W."/>
        </authorList>
    </citation>
    <scope>NUCLEOTIDE SEQUENCE [LARGE SCALE GENOMIC DNA]</scope>
    <source>
        <strain evidence="7 8">G4M1</strain>
    </source>
</reference>
<dbReference type="PROSITE" id="PS00041">
    <property type="entry name" value="HTH_ARAC_FAMILY_1"/>
    <property type="match status" value="1"/>
</dbReference>
<dbReference type="InterPro" id="IPR001789">
    <property type="entry name" value="Sig_transdc_resp-reg_receiver"/>
</dbReference>
<evidence type="ECO:0000256" key="1">
    <source>
        <dbReference type="ARBA" id="ARBA00023015"/>
    </source>
</evidence>
<evidence type="ECO:0000313" key="8">
    <source>
        <dbReference type="Proteomes" id="UP000663935"/>
    </source>
</evidence>
<dbReference type="InterPro" id="IPR020449">
    <property type="entry name" value="Tscrpt_reg_AraC-type_HTH"/>
</dbReference>
<keyword evidence="1" id="KW-0805">Transcription regulation</keyword>
<dbReference type="PROSITE" id="PS50110">
    <property type="entry name" value="RESPONSE_REGULATORY"/>
    <property type="match status" value="1"/>
</dbReference>
<dbReference type="Gene3D" id="1.10.10.60">
    <property type="entry name" value="Homeodomain-like"/>
    <property type="match status" value="2"/>
</dbReference>
<dbReference type="InterPro" id="IPR018062">
    <property type="entry name" value="HTH_AraC-typ_CS"/>
</dbReference>
<keyword evidence="3" id="KW-0804">Transcription</keyword>
<evidence type="ECO:0000259" key="5">
    <source>
        <dbReference type="PROSITE" id="PS01124"/>
    </source>
</evidence>
<dbReference type="InterPro" id="IPR018060">
    <property type="entry name" value="HTH_AraC"/>
</dbReference>
<dbReference type="Gene3D" id="3.40.50.2300">
    <property type="match status" value="1"/>
</dbReference>
<dbReference type="InterPro" id="IPR009057">
    <property type="entry name" value="Homeodomain-like_sf"/>
</dbReference>
<dbReference type="GO" id="GO:0003677">
    <property type="term" value="F:DNA binding"/>
    <property type="evidence" value="ECO:0007669"/>
    <property type="project" value="UniProtKB-KW"/>
</dbReference>
<sequence>MMPKLNGLELCKILKTDSRTSHIPIILLTARGSHTFKVEGFEYGADDYVTKPFNIDILNVRVKNLIKSRQILRDKFKKEALLNPKEIAINNVDEVFIEKVISIIEENISNSKFSVADFALSIGMSHSVLYRKILAITGQTITEFIKSIRLTKAEQLLLESNHHINEISDMTGFPSASYFTTCFKKKHGFPPSEFKRDN</sequence>
<dbReference type="EMBL" id="CP071795">
    <property type="protein sequence ID" value="QTD38157.1"/>
    <property type="molecule type" value="Genomic_DNA"/>
</dbReference>
<keyword evidence="8" id="KW-1185">Reference proteome</keyword>
<dbReference type="PANTHER" id="PTHR43280">
    <property type="entry name" value="ARAC-FAMILY TRANSCRIPTIONAL REGULATOR"/>
    <property type="match status" value="1"/>
</dbReference>
<feature type="domain" description="HTH araC/xylS-type" evidence="5">
    <location>
        <begin position="98"/>
        <end position="197"/>
    </location>
</feature>
<proteinExistence type="predicted"/>
<gene>
    <name evidence="7" type="ORF">JL193_02290</name>
</gene>
<feature type="domain" description="Response regulatory" evidence="6">
    <location>
        <begin position="1"/>
        <end position="66"/>
    </location>
</feature>
<dbReference type="SMART" id="SM00342">
    <property type="entry name" value="HTH_ARAC"/>
    <property type="match status" value="1"/>
</dbReference>
<dbReference type="PROSITE" id="PS01124">
    <property type="entry name" value="HTH_ARAC_FAMILY_2"/>
    <property type="match status" value="1"/>
</dbReference>
<evidence type="ECO:0000256" key="3">
    <source>
        <dbReference type="ARBA" id="ARBA00023163"/>
    </source>
</evidence>
<dbReference type="Pfam" id="PF12833">
    <property type="entry name" value="HTH_18"/>
    <property type="match status" value="1"/>
</dbReference>
<dbReference type="Proteomes" id="UP000663935">
    <property type="component" value="Chromosome"/>
</dbReference>
<dbReference type="PANTHER" id="PTHR43280:SF2">
    <property type="entry name" value="HTH-TYPE TRANSCRIPTIONAL REGULATOR EXSA"/>
    <property type="match status" value="1"/>
</dbReference>
<dbReference type="InterPro" id="IPR011006">
    <property type="entry name" value="CheY-like_superfamily"/>
</dbReference>
<protein>
    <submittedName>
        <fullName evidence="7">DNA-binding response regulator</fullName>
    </submittedName>
</protein>
<dbReference type="SUPFAM" id="SSF52172">
    <property type="entry name" value="CheY-like"/>
    <property type="match status" value="1"/>
</dbReference>
<dbReference type="SUPFAM" id="SSF46689">
    <property type="entry name" value="Homeodomain-like"/>
    <property type="match status" value="1"/>
</dbReference>
<organism evidence="7 8">
    <name type="scientific">Polaribacter batillariae</name>
    <dbReference type="NCBI Taxonomy" id="2808900"/>
    <lineage>
        <taxon>Bacteria</taxon>
        <taxon>Pseudomonadati</taxon>
        <taxon>Bacteroidota</taxon>
        <taxon>Flavobacteriia</taxon>
        <taxon>Flavobacteriales</taxon>
        <taxon>Flavobacteriaceae</taxon>
    </lineage>
</organism>
<evidence type="ECO:0000259" key="6">
    <source>
        <dbReference type="PROSITE" id="PS50110"/>
    </source>
</evidence>
<comment type="caution">
    <text evidence="4">Lacks conserved residue(s) required for the propagation of feature annotation.</text>
</comment>
<keyword evidence="2 7" id="KW-0238">DNA-binding</keyword>
<accession>A0ABX7SW86</accession>
<evidence type="ECO:0000313" key="7">
    <source>
        <dbReference type="EMBL" id="QTD38157.1"/>
    </source>
</evidence>
<evidence type="ECO:0000256" key="2">
    <source>
        <dbReference type="ARBA" id="ARBA00023125"/>
    </source>
</evidence>
<dbReference type="Pfam" id="PF00072">
    <property type="entry name" value="Response_reg"/>
    <property type="match status" value="1"/>
</dbReference>
<name>A0ABX7SW86_9FLAO</name>
<evidence type="ECO:0000256" key="4">
    <source>
        <dbReference type="PROSITE-ProRule" id="PRU00169"/>
    </source>
</evidence>